<protein>
    <submittedName>
        <fullName evidence="3">Uncharacterized protein</fullName>
    </submittedName>
</protein>
<keyword evidence="2" id="KW-0732">Signal</keyword>
<accession>A0AAN8XH69</accession>
<feature type="transmembrane region" description="Helical" evidence="1">
    <location>
        <begin position="194"/>
        <end position="214"/>
    </location>
</feature>
<dbReference type="Proteomes" id="UP001381693">
    <property type="component" value="Unassembled WGS sequence"/>
</dbReference>
<name>A0AAN8XH69_HALRR</name>
<comment type="caution">
    <text evidence="3">The sequence shown here is derived from an EMBL/GenBank/DDBJ whole genome shotgun (WGS) entry which is preliminary data.</text>
</comment>
<evidence type="ECO:0000313" key="3">
    <source>
        <dbReference type="EMBL" id="KAK7082811.1"/>
    </source>
</evidence>
<keyword evidence="1" id="KW-0472">Membrane</keyword>
<feature type="chain" id="PRO_5042810678" evidence="2">
    <location>
        <begin position="28"/>
        <end position="216"/>
    </location>
</feature>
<evidence type="ECO:0000313" key="4">
    <source>
        <dbReference type="Proteomes" id="UP001381693"/>
    </source>
</evidence>
<keyword evidence="4" id="KW-1185">Reference proteome</keyword>
<gene>
    <name evidence="3" type="ORF">SK128_019835</name>
</gene>
<evidence type="ECO:0000256" key="2">
    <source>
        <dbReference type="SAM" id="SignalP"/>
    </source>
</evidence>
<proteinExistence type="predicted"/>
<reference evidence="3 4" key="1">
    <citation type="submission" date="2023-11" db="EMBL/GenBank/DDBJ databases">
        <title>Halocaridina rubra genome assembly.</title>
        <authorList>
            <person name="Smith C."/>
        </authorList>
    </citation>
    <scope>NUCLEOTIDE SEQUENCE [LARGE SCALE GENOMIC DNA]</scope>
    <source>
        <strain evidence="3">EP-1</strain>
        <tissue evidence="3">Whole</tissue>
    </source>
</reference>
<sequence length="216" mass="24399">MEVMHLSGTIAIGLIILLHPVIAFAHGEEIGESELSEKDVIPTSNLPKITKEEKETMYETDALMEDEEGHYEDEEYHDELSMFDSWTSKTTSGIVRYSLTPSPMSDAGAKLGGFLIDILEVTGHMEVHLVTRGLIVQGLDTVCSMLMSRRIKIELYPNLLKFLTHLGPIEGYLSENQFIVYGSSEDIIAIIKQASTYFLLYLFTYLSTFLQIYFDI</sequence>
<feature type="signal peptide" evidence="2">
    <location>
        <begin position="1"/>
        <end position="27"/>
    </location>
</feature>
<dbReference type="EMBL" id="JAXCGZ010003885">
    <property type="protein sequence ID" value="KAK7082811.1"/>
    <property type="molecule type" value="Genomic_DNA"/>
</dbReference>
<keyword evidence="1" id="KW-0812">Transmembrane</keyword>
<organism evidence="3 4">
    <name type="scientific">Halocaridina rubra</name>
    <name type="common">Hawaiian red shrimp</name>
    <dbReference type="NCBI Taxonomy" id="373956"/>
    <lineage>
        <taxon>Eukaryota</taxon>
        <taxon>Metazoa</taxon>
        <taxon>Ecdysozoa</taxon>
        <taxon>Arthropoda</taxon>
        <taxon>Crustacea</taxon>
        <taxon>Multicrustacea</taxon>
        <taxon>Malacostraca</taxon>
        <taxon>Eumalacostraca</taxon>
        <taxon>Eucarida</taxon>
        <taxon>Decapoda</taxon>
        <taxon>Pleocyemata</taxon>
        <taxon>Caridea</taxon>
        <taxon>Atyoidea</taxon>
        <taxon>Atyidae</taxon>
        <taxon>Halocaridina</taxon>
    </lineage>
</organism>
<keyword evidence="1" id="KW-1133">Transmembrane helix</keyword>
<evidence type="ECO:0000256" key="1">
    <source>
        <dbReference type="SAM" id="Phobius"/>
    </source>
</evidence>
<dbReference type="AlphaFoldDB" id="A0AAN8XH69"/>